<evidence type="ECO:0000313" key="2">
    <source>
        <dbReference type="Proteomes" id="UP000026714"/>
    </source>
</evidence>
<dbReference type="Proteomes" id="UP000026714">
    <property type="component" value="Unassembled WGS sequence"/>
</dbReference>
<accession>A0A059KIT1</accession>
<gene>
    <name evidence="1" type="ORF">X805_34170</name>
</gene>
<sequence>MDVVWSRHHPPGPATRELLRLLETAFEAEDRGSPPSRG</sequence>
<organism evidence="1 2">
    <name type="scientific">Sphaerotilus natans subsp. natans DSM 6575</name>
    <dbReference type="NCBI Taxonomy" id="1286631"/>
    <lineage>
        <taxon>Bacteria</taxon>
        <taxon>Pseudomonadati</taxon>
        <taxon>Pseudomonadota</taxon>
        <taxon>Betaproteobacteria</taxon>
        <taxon>Burkholderiales</taxon>
        <taxon>Sphaerotilaceae</taxon>
        <taxon>Sphaerotilus</taxon>
    </lineage>
</organism>
<reference evidence="1 2" key="1">
    <citation type="journal article" date="2014" name="FEMS Microbiol. Ecol.">
        <title>Sphaerotilus natans encrusted with nanoball-shaped Fe(III) oxide minerals formed by nitrate-reducing mixotrophic Fe(II) oxidation.</title>
        <authorList>
            <person name="Park S."/>
            <person name="Kim D.H."/>
            <person name="Lee J.H."/>
            <person name="Hur H.G."/>
        </authorList>
    </citation>
    <scope>NUCLEOTIDE SEQUENCE [LARGE SCALE GENOMIC DNA]</scope>
    <source>
        <strain evidence="1 2">DSM 6575</strain>
    </source>
</reference>
<comment type="caution">
    <text evidence="1">The sequence shown here is derived from an EMBL/GenBank/DDBJ whole genome shotgun (WGS) entry which is preliminary data.</text>
</comment>
<protein>
    <recommendedName>
        <fullName evidence="3">LysR family transcriptional regulator</fullName>
    </recommendedName>
</protein>
<keyword evidence="2" id="KW-1185">Reference proteome</keyword>
<name>A0A059KIT1_9BURK</name>
<dbReference type="AlphaFoldDB" id="A0A059KIT1"/>
<evidence type="ECO:0008006" key="3">
    <source>
        <dbReference type="Google" id="ProtNLM"/>
    </source>
</evidence>
<evidence type="ECO:0000313" key="1">
    <source>
        <dbReference type="EMBL" id="KDB50998.1"/>
    </source>
</evidence>
<proteinExistence type="predicted"/>
<dbReference type="EMBL" id="AZRA01000103">
    <property type="protein sequence ID" value="KDB50998.1"/>
    <property type="molecule type" value="Genomic_DNA"/>
</dbReference>